<dbReference type="PANTHER" id="PTHR32024">
    <property type="entry name" value="TRK SYSTEM POTASSIUM UPTAKE PROTEIN TRKG-RELATED"/>
    <property type="match status" value="1"/>
</dbReference>
<feature type="transmembrane region" description="Helical" evidence="8">
    <location>
        <begin position="69"/>
        <end position="87"/>
    </location>
</feature>
<evidence type="ECO:0000256" key="3">
    <source>
        <dbReference type="ARBA" id="ARBA00022475"/>
    </source>
</evidence>
<protein>
    <submittedName>
        <fullName evidence="9">TrkH family potassium uptake protein</fullName>
    </submittedName>
</protein>
<keyword evidence="6" id="KW-0406">Ion transport</keyword>
<evidence type="ECO:0000256" key="5">
    <source>
        <dbReference type="ARBA" id="ARBA00022989"/>
    </source>
</evidence>
<feature type="transmembrane region" description="Helical" evidence="8">
    <location>
        <begin position="257"/>
        <end position="276"/>
    </location>
</feature>
<evidence type="ECO:0000256" key="8">
    <source>
        <dbReference type="SAM" id="Phobius"/>
    </source>
</evidence>
<feature type="transmembrane region" description="Helical" evidence="8">
    <location>
        <begin position="376"/>
        <end position="395"/>
    </location>
</feature>
<keyword evidence="2" id="KW-0813">Transport</keyword>
<comment type="subcellular location">
    <subcellularLocation>
        <location evidence="1">Cell membrane</location>
        <topology evidence="1">Multi-pass membrane protein</topology>
    </subcellularLocation>
</comment>
<accession>A0ABV8FRW9</accession>
<proteinExistence type="predicted"/>
<organism evidence="9 10">
    <name type="scientific">Nocardiopsis sediminis</name>
    <dbReference type="NCBI Taxonomy" id="1778267"/>
    <lineage>
        <taxon>Bacteria</taxon>
        <taxon>Bacillati</taxon>
        <taxon>Actinomycetota</taxon>
        <taxon>Actinomycetes</taxon>
        <taxon>Streptosporangiales</taxon>
        <taxon>Nocardiopsidaceae</taxon>
        <taxon>Nocardiopsis</taxon>
    </lineage>
</organism>
<dbReference type="InterPro" id="IPR003445">
    <property type="entry name" value="Cat_transpt"/>
</dbReference>
<feature type="transmembrane region" description="Helical" evidence="8">
    <location>
        <begin position="150"/>
        <end position="175"/>
    </location>
</feature>
<feature type="transmembrane region" description="Helical" evidence="8">
    <location>
        <begin position="38"/>
        <end position="57"/>
    </location>
</feature>
<evidence type="ECO:0000313" key="10">
    <source>
        <dbReference type="Proteomes" id="UP001595847"/>
    </source>
</evidence>
<keyword evidence="10" id="KW-1185">Reference proteome</keyword>
<evidence type="ECO:0000256" key="7">
    <source>
        <dbReference type="ARBA" id="ARBA00023136"/>
    </source>
</evidence>
<feature type="transmembrane region" description="Helical" evidence="8">
    <location>
        <begin position="216"/>
        <end position="236"/>
    </location>
</feature>
<reference evidence="10" key="1">
    <citation type="journal article" date="2019" name="Int. J. Syst. Evol. Microbiol.">
        <title>The Global Catalogue of Microorganisms (GCM) 10K type strain sequencing project: providing services to taxonomists for standard genome sequencing and annotation.</title>
        <authorList>
            <consortium name="The Broad Institute Genomics Platform"/>
            <consortium name="The Broad Institute Genome Sequencing Center for Infectious Disease"/>
            <person name="Wu L."/>
            <person name="Ma J."/>
        </authorList>
    </citation>
    <scope>NUCLEOTIDE SEQUENCE [LARGE SCALE GENOMIC DNA]</scope>
    <source>
        <strain evidence="10">TBRC 1826</strain>
    </source>
</reference>
<feature type="transmembrane region" description="Helical" evidence="8">
    <location>
        <begin position="99"/>
        <end position="121"/>
    </location>
</feature>
<dbReference type="RefSeq" id="WP_378537067.1">
    <property type="nucleotide sequence ID" value="NZ_JBHSBH010000015.1"/>
</dbReference>
<comment type="caution">
    <text evidence="9">The sequence shown here is derived from an EMBL/GenBank/DDBJ whole genome shotgun (WGS) entry which is preliminary data.</text>
</comment>
<keyword evidence="3" id="KW-1003">Cell membrane</keyword>
<dbReference type="EMBL" id="JBHSBH010000015">
    <property type="protein sequence ID" value="MFC3998916.1"/>
    <property type="molecule type" value="Genomic_DNA"/>
</dbReference>
<keyword evidence="4 8" id="KW-0812">Transmembrane</keyword>
<sequence length="471" mass="50359">MGTAGWGGPDEERGATGRRRRFPAPRSVFYRWARPPQLTVAAFALVVAAGTVALILPGASVARVETAPIEALFTAVSAVCVTGLIVVDTPTHWSLWGQWVILILIQVGGVGIMTLASVLILTVRRSLNLRLQVTTGGETKALALGDVRRLALGIIGFSLLFESATAIVLTLRFWAGYGYPVGRAVYHGVFHAVSAFNNAGFALYSDSLMGFATDPWIALPIAFAVTAGGLGFPVWVEIWRHRRPQHRRWSLHTRITVWTTAVLLVAGTVLVSALEWNNPDTLGPMSDGDKLLVGFFHSVMPRTAGFNSLDVAAFNTQTLFVNDMLMFIGGGSAGTAGGIKVTTFALLAFVILANIRGEMSVHVGGRKIGVRVQQQAVTVALLALGLVVLSTLYLITITPFTLDQVLFEVISAFATVGMSTGITADIPAAGQIVLILLMFIGRVGPITLATALALRSRVRQYDYPEEHAIVG</sequence>
<name>A0ABV8FRW9_9ACTN</name>
<dbReference type="Pfam" id="PF02386">
    <property type="entry name" value="TrkH"/>
    <property type="match status" value="1"/>
</dbReference>
<dbReference type="Proteomes" id="UP001595847">
    <property type="component" value="Unassembled WGS sequence"/>
</dbReference>
<evidence type="ECO:0000256" key="4">
    <source>
        <dbReference type="ARBA" id="ARBA00022692"/>
    </source>
</evidence>
<keyword evidence="5 8" id="KW-1133">Transmembrane helix</keyword>
<gene>
    <name evidence="9" type="ORF">ACFOVU_23545</name>
</gene>
<evidence type="ECO:0000256" key="6">
    <source>
        <dbReference type="ARBA" id="ARBA00023065"/>
    </source>
</evidence>
<keyword evidence="7 8" id="KW-0472">Membrane</keyword>
<evidence type="ECO:0000256" key="2">
    <source>
        <dbReference type="ARBA" id="ARBA00022448"/>
    </source>
</evidence>
<evidence type="ECO:0000313" key="9">
    <source>
        <dbReference type="EMBL" id="MFC3998916.1"/>
    </source>
</evidence>
<evidence type="ECO:0000256" key="1">
    <source>
        <dbReference type="ARBA" id="ARBA00004651"/>
    </source>
</evidence>
<feature type="transmembrane region" description="Helical" evidence="8">
    <location>
        <begin position="324"/>
        <end position="355"/>
    </location>
</feature>
<feature type="transmembrane region" description="Helical" evidence="8">
    <location>
        <begin position="428"/>
        <end position="454"/>
    </location>
</feature>
<dbReference type="PANTHER" id="PTHR32024:SF1">
    <property type="entry name" value="KTR SYSTEM POTASSIUM UPTAKE PROTEIN B"/>
    <property type="match status" value="1"/>
</dbReference>